<dbReference type="InterPro" id="IPR011050">
    <property type="entry name" value="Pectin_lyase_fold/virulence"/>
</dbReference>
<comment type="similarity">
    <text evidence="9">Belongs to the polysaccharide lyase 1 family.</text>
</comment>
<evidence type="ECO:0000256" key="7">
    <source>
        <dbReference type="ARBA" id="ARBA00023239"/>
    </source>
</evidence>
<dbReference type="Proteomes" id="UP000000370">
    <property type="component" value="Chromosome"/>
</dbReference>
<dbReference type="KEGG" id="cpy:Cphy_1612"/>
<keyword evidence="9" id="KW-0119">Carbohydrate metabolism</keyword>
<dbReference type="GO" id="GO:0016837">
    <property type="term" value="F:carbon-oxygen lyase activity, acting on polysaccharides"/>
    <property type="evidence" value="ECO:0007669"/>
    <property type="project" value="TreeGrafter"/>
</dbReference>
<dbReference type="InterPro" id="IPR008964">
    <property type="entry name" value="Invasin/intimin_cell_adhesion"/>
</dbReference>
<dbReference type="SUPFAM" id="SSF49373">
    <property type="entry name" value="Invasin/intimin cell-adhesion fragments"/>
    <property type="match status" value="1"/>
</dbReference>
<evidence type="ECO:0000256" key="3">
    <source>
        <dbReference type="ARBA" id="ARBA00022525"/>
    </source>
</evidence>
<keyword evidence="7 9" id="KW-0456">Lyase</keyword>
<dbReference type="OrthoDB" id="8660908at2"/>
<evidence type="ECO:0000256" key="8">
    <source>
        <dbReference type="ARBA" id="ARBA00038263"/>
    </source>
</evidence>
<dbReference type="GO" id="GO:0046872">
    <property type="term" value="F:metal ion binding"/>
    <property type="evidence" value="ECO:0007669"/>
    <property type="project" value="UniProtKB-KW"/>
</dbReference>
<evidence type="ECO:0000256" key="4">
    <source>
        <dbReference type="ARBA" id="ARBA00022723"/>
    </source>
</evidence>
<feature type="region of interest" description="Disordered" evidence="10">
    <location>
        <begin position="553"/>
        <end position="588"/>
    </location>
</feature>
<evidence type="ECO:0000256" key="9">
    <source>
        <dbReference type="RuleBase" id="RU361173"/>
    </source>
</evidence>
<reference evidence="13" key="1">
    <citation type="submission" date="2007-11" db="EMBL/GenBank/DDBJ databases">
        <title>Complete genome sequence of Clostridium phytofermentans ISDg.</title>
        <authorList>
            <person name="Leschine S.B."/>
            <person name="Warnick T.A."/>
            <person name="Blanchard J.L."/>
            <person name="Schnell D.J."/>
            <person name="Petit E.L."/>
            <person name="LaTouf W.G."/>
            <person name="Copeland A."/>
            <person name="Lucas S."/>
            <person name="Lapidus A."/>
            <person name="Barry K."/>
            <person name="Glavina del Rio T."/>
            <person name="Dalin E."/>
            <person name="Tice H."/>
            <person name="Pitluck S."/>
            <person name="Kiss H."/>
            <person name="Brettin T."/>
            <person name="Bruce D."/>
            <person name="Detter J.C."/>
            <person name="Han C."/>
            <person name="Kuske C."/>
            <person name="Schmutz J."/>
            <person name="Larimer F."/>
            <person name="Land M."/>
            <person name="Hauser L."/>
            <person name="Kyrpides N."/>
            <person name="Kim E.A."/>
            <person name="Richardson P."/>
        </authorList>
    </citation>
    <scope>NUCLEOTIDE SEQUENCE [LARGE SCALE GENOMIC DNA]</scope>
    <source>
        <strain evidence="13">ATCC 700394 / DSM 18823 / ISDg</strain>
    </source>
</reference>
<evidence type="ECO:0000256" key="2">
    <source>
        <dbReference type="ARBA" id="ARBA00004613"/>
    </source>
</evidence>
<keyword evidence="6" id="KW-0106">Calcium</keyword>
<dbReference type="Pfam" id="PF00544">
    <property type="entry name" value="Pectate_lyase_4"/>
    <property type="match status" value="1"/>
</dbReference>
<dbReference type="SUPFAM" id="SSF51126">
    <property type="entry name" value="Pectin lyase-like"/>
    <property type="match status" value="2"/>
</dbReference>
<dbReference type="InterPro" id="IPR053868">
    <property type="entry name" value="Pel9A-like_beta_helix"/>
</dbReference>
<dbReference type="GO" id="GO:0005576">
    <property type="term" value="C:extracellular region"/>
    <property type="evidence" value="ECO:0007669"/>
    <property type="project" value="UniProtKB-SubCell"/>
</dbReference>
<accession>A9KQS3</accession>
<dbReference type="EMBL" id="CP000885">
    <property type="protein sequence ID" value="ABX41986.1"/>
    <property type="molecule type" value="Genomic_DNA"/>
</dbReference>
<dbReference type="CAZy" id="PL1">
    <property type="family name" value="Polysaccharide Lyase Family 1"/>
</dbReference>
<name>A9KQS3_LACP7</name>
<comment type="subcellular location">
    <subcellularLocation>
        <location evidence="2 9">Secreted</location>
    </subcellularLocation>
</comment>
<dbReference type="Pfam" id="PF18283">
    <property type="entry name" value="CBM77"/>
    <property type="match status" value="1"/>
</dbReference>
<keyword evidence="9" id="KW-0624">Polysaccharide degradation</keyword>
<evidence type="ECO:0000256" key="1">
    <source>
        <dbReference type="ARBA" id="ARBA00001913"/>
    </source>
</evidence>
<comment type="similarity">
    <text evidence="8">Belongs to the polysaccharide lyase 9 family.</text>
</comment>
<dbReference type="GO" id="GO:0000272">
    <property type="term" value="P:polysaccharide catabolic process"/>
    <property type="evidence" value="ECO:0007669"/>
    <property type="project" value="UniProtKB-KW"/>
</dbReference>
<proteinExistence type="inferred from homology"/>
<keyword evidence="13" id="KW-1185">Reference proteome</keyword>
<evidence type="ECO:0000313" key="13">
    <source>
        <dbReference type="Proteomes" id="UP000000370"/>
    </source>
</evidence>
<protein>
    <submittedName>
        <fullName evidence="12">Pectate lyase/Amb allergen</fullName>
    </submittedName>
</protein>
<sequence precursor="true">MQKLNLKRWIAMFLTALMLLITIIPSPLSMVAKASSTNIDLIESSGWLESAYVKWMPMDGVDGYVAYVKGAYEEDTAYVKLDNELIRKYPTYYRADAVGLAAGIYVIKVVPVISGIEVEESAEVTGTLFVSAHTREGFAFSEFSTYKTGSGGYNNDGTVRDGAQIVYLTNENKDTVTLGVNTGSKEETCTGIVDILSKREKGKDLRPLIIRIIGKVETPAGVSGSLLNIKKTSNVTLEGIGDDATVYGWGILVREGKNIEIRNLGIMWFGDDAVSLDTKNENIWVHNNDLFYGKPGSDSDQVKGDGSIDVKAFSTNVTVSYNHFWDSGKSSLAGMSESQEFFITYHHNWFDHSDSRHPRIRLGSIHIYNNYFDGVSKYGVGVTMGASAFVENNYFRNCQYPMLSSGQGTDKYDSNTGNYTNKGTFSGENGGIIKEFGNFMVGEKRFVNQYTTPDAGQIDAYTVENREEQIPADVVTVQGGTSYNNFDTNPSRIYSYSVDSAEVAKIKVESFAGRNNGGDFKWYLSEAEDTNSEVIPELQVAIMNYTSRLVSVGGLGDNNEGPTTEPTQSPTEPTIAPTQPPTSEDYSHNFTTQRLTSSFYSFPGLANLANNKGTVTYNGMNLTDCLKMETGTQIVFTSPADGIYTMVFNPSTGKVNAKVNGAKYTGDDQTGILTIPVLAGTKYTIDKADTANLFYMSLSLDDKEVPTVTPTIVPTEAPKPTEIPTVIPTITPTIVPTGTPTPPESVVEGDIFVSPNASETGEGTFDDPIKLIVALTKVKAGNTIWMLPGNYKYSEPIVVEKWNSGSAGAYKTVRNYMGGKVILDFSEQEYLPSNRGLVQDADYWKWYGIEFKGAGDNGMLLSGNHNIIEMCQFYENRDTGLQLSRYDTTAATIDLWPSYNLIKNSTSFNNSDATGENADGFAAKLTCGEGNVFDGCMSYNNSDDGWDLYAKSETGPIGVITIRNCIAFRNGKLTNGSGSASGDMNGFKLGGSGIATPHIVENCMAFKNGAHGFTDNNNPAPLTFKNITAFNNSNLSGSKKANFQIDRANRPTVYNAIGISTRKIASDKITSAIGSKIVYMNSDKYYEYEGSIGGTFDSTSKSGTVITPVATDIFVSIVAPDLSTDFHTAWRNSDGSINTHGFLQIKENSKYATFSTNGGFIGAVFKDEVIVEPTPEPTPTPEVTPKPTPEVKPSPTPGGKPDPVPDVKPSPTPEPTPKVALIDQINVNSEKNIYIGGTMDWEWVGLRYPSTLKVVKDFTSSNTNISEGEMMLSYKSGNTKIAIVSQTGKIVGKSKGKTIIYITVTLSDGKTKQLQQQVTVNEASITFKRAASSMVIGDKNSFTLEVNGYRNEEIVWKTTKRDIAIVGKNNGKLTAVVSAKSVGEDYVVVSVKDKNGKLLSIKTKVQVYK</sequence>
<dbReference type="InterPro" id="IPR041253">
    <property type="entry name" value="CBM77"/>
</dbReference>
<dbReference type="InterPro" id="IPR002022">
    <property type="entry name" value="Pec_lyase"/>
</dbReference>
<feature type="domain" description="Pectate lyase" evidence="11">
    <location>
        <begin position="188"/>
        <end position="401"/>
    </location>
</feature>
<keyword evidence="3 9" id="KW-0964">Secreted</keyword>
<dbReference type="CAZy" id="PL9">
    <property type="family name" value="Polysaccharide Lyase Family 9"/>
</dbReference>
<dbReference type="PANTHER" id="PTHR40088:SF1">
    <property type="entry name" value="PECTATE LYASE PEL9"/>
    <property type="match status" value="1"/>
</dbReference>
<evidence type="ECO:0000313" key="12">
    <source>
        <dbReference type="EMBL" id="ABX41986.1"/>
    </source>
</evidence>
<feature type="compositionally biased region" description="Pro residues" evidence="10">
    <location>
        <begin position="1174"/>
        <end position="1216"/>
    </location>
</feature>
<dbReference type="SMART" id="SM00656">
    <property type="entry name" value="Amb_all"/>
    <property type="match status" value="1"/>
</dbReference>
<keyword evidence="4" id="KW-0479">Metal-binding</keyword>
<keyword evidence="5" id="KW-0732">Signal</keyword>
<dbReference type="Pfam" id="PF22842">
    <property type="entry name" value="Pel9A-like_beta_helix"/>
    <property type="match status" value="1"/>
</dbReference>
<dbReference type="SMART" id="SM00710">
    <property type="entry name" value="PbH1"/>
    <property type="match status" value="11"/>
</dbReference>
<dbReference type="eggNOG" id="COG3266">
    <property type="taxonomic scope" value="Bacteria"/>
</dbReference>
<dbReference type="InterPro" id="IPR006626">
    <property type="entry name" value="PbH1"/>
</dbReference>
<dbReference type="PANTHER" id="PTHR40088">
    <property type="entry name" value="PECTATE LYASE (EUROFUNG)"/>
    <property type="match status" value="1"/>
</dbReference>
<dbReference type="RefSeq" id="WP_012199640.1">
    <property type="nucleotide sequence ID" value="NC_010001.1"/>
</dbReference>
<feature type="compositionally biased region" description="Low complexity" evidence="10">
    <location>
        <begin position="560"/>
        <end position="574"/>
    </location>
</feature>
<dbReference type="eggNOG" id="COG3866">
    <property type="taxonomic scope" value="Bacteria"/>
</dbReference>
<evidence type="ECO:0000256" key="5">
    <source>
        <dbReference type="ARBA" id="ARBA00022729"/>
    </source>
</evidence>
<dbReference type="Gene3D" id="2.60.40.1080">
    <property type="match status" value="1"/>
</dbReference>
<dbReference type="STRING" id="357809.Cphy_1612"/>
<evidence type="ECO:0000256" key="10">
    <source>
        <dbReference type="SAM" id="MobiDB-lite"/>
    </source>
</evidence>
<feature type="region of interest" description="Disordered" evidence="10">
    <location>
        <begin position="1172"/>
        <end position="1218"/>
    </location>
</feature>
<dbReference type="InterPro" id="IPR012334">
    <property type="entry name" value="Pectin_lyas_fold"/>
</dbReference>
<evidence type="ECO:0000256" key="6">
    <source>
        <dbReference type="ARBA" id="ARBA00022837"/>
    </source>
</evidence>
<comment type="cofactor">
    <cofactor evidence="1">
        <name>Ca(2+)</name>
        <dbReference type="ChEBI" id="CHEBI:29108"/>
    </cofactor>
</comment>
<dbReference type="Gene3D" id="2.160.20.10">
    <property type="entry name" value="Single-stranded right-handed beta-helix, Pectin lyase-like"/>
    <property type="match status" value="2"/>
</dbReference>
<evidence type="ECO:0000259" key="11">
    <source>
        <dbReference type="SMART" id="SM00656"/>
    </source>
</evidence>
<gene>
    <name evidence="12" type="ordered locus">Cphy_1612</name>
</gene>
<dbReference type="InterPro" id="IPR052052">
    <property type="entry name" value="Polysaccharide_Lyase_9"/>
</dbReference>
<organism evidence="12 13">
    <name type="scientific">Lachnoclostridium phytofermentans (strain ATCC 700394 / DSM 18823 / ISDg)</name>
    <name type="common">Clostridium phytofermentans</name>
    <dbReference type="NCBI Taxonomy" id="357809"/>
    <lineage>
        <taxon>Bacteria</taxon>
        <taxon>Bacillati</taxon>
        <taxon>Bacillota</taxon>
        <taxon>Clostridia</taxon>
        <taxon>Lachnospirales</taxon>
        <taxon>Lachnospiraceae</taxon>
    </lineage>
</organism>
<dbReference type="HOGENOM" id="CLU_003371_0_0_9"/>